<gene>
    <name evidence="2" type="ORF">ACFO3M_22100</name>
</gene>
<dbReference type="InterPro" id="IPR038752">
    <property type="entry name" value="IQCH"/>
</dbReference>
<dbReference type="InterPro" id="IPR041356">
    <property type="entry name" value="PGM1_C"/>
</dbReference>
<dbReference type="RefSeq" id="WP_387994190.1">
    <property type="nucleotide sequence ID" value="NZ_JBHSGR010000037.1"/>
</dbReference>
<keyword evidence="2" id="KW-0436">Ligase</keyword>
<dbReference type="PANTHER" id="PTHR14465:SF0">
    <property type="entry name" value="IQ DOMAIN-CONTAINING PROTEIN H"/>
    <property type="match status" value="1"/>
</dbReference>
<dbReference type="SUPFAM" id="SSF56059">
    <property type="entry name" value="Glutathione synthetase ATP-binding domain-like"/>
    <property type="match status" value="1"/>
</dbReference>
<evidence type="ECO:0000313" key="3">
    <source>
        <dbReference type="Proteomes" id="UP001596025"/>
    </source>
</evidence>
<dbReference type="PANTHER" id="PTHR14465">
    <property type="entry name" value="IQ DOMAIN-CONTAINING PROTEIN H"/>
    <property type="match status" value="1"/>
</dbReference>
<dbReference type="Proteomes" id="UP001596025">
    <property type="component" value="Unassembled WGS sequence"/>
</dbReference>
<reference evidence="3" key="1">
    <citation type="journal article" date="2019" name="Int. J. Syst. Evol. Microbiol.">
        <title>The Global Catalogue of Microorganisms (GCM) 10K type strain sequencing project: providing services to taxonomists for standard genome sequencing and annotation.</title>
        <authorList>
            <consortium name="The Broad Institute Genomics Platform"/>
            <consortium name="The Broad Institute Genome Sequencing Center for Infectious Disease"/>
            <person name="Wu L."/>
            <person name="Ma J."/>
        </authorList>
    </citation>
    <scope>NUCLEOTIDE SEQUENCE [LARGE SCALE GENOMIC DNA]</scope>
    <source>
        <strain evidence="3">CCUG 62763</strain>
    </source>
</reference>
<dbReference type="EMBL" id="JBHSGR010000037">
    <property type="protein sequence ID" value="MFC4696109.1"/>
    <property type="molecule type" value="Genomic_DNA"/>
</dbReference>
<sequence length="489" mass="52660">MREFAELQRDLAPACAANAPGSRIPHVLVTLPSFSIGESLLSHYADRLPALEHRYLVTVLLLPRVPGCELVFVSSAPPPPALVDHYLSLVPRAARASVRRRLWVLVVPDTSYRPVAAKLRDRPDLVEELRRHIGGRPAFLEPWNVTADEVEIARRLDVPVDGTAPELWPLGFKSAGRRLLAGAGVPVPAGCEDVHTVEDVDRAVDDVLRRRPGAAGVVLKLDDSGAGDGNVVLRRDGLPGSAGHLRDAVRRLPDWYLTALTLGGVVEELVTGDRFASPSVQGEITPDGRVTVLSTHEQVLGGDSGQVYLGCRFPAEPHYAAELGSHGRAAGEALARCGARGRYGVDFVATSGPGGWTLQGLEINLRKGGTTHPYTVLRNLVPGRYDPDRGRWTADDGTVHCYCATDNLVDPAWTGLPPREVVDAVDREGLRFDRRTRTGVVLHMLSGLAVDGRFGLTAIAPTPAAAHELLERTHACVDRLARRPVAAGP</sequence>
<organism evidence="2 3">
    <name type="scientific">Geodermatophilus arenarius</name>
    <dbReference type="NCBI Taxonomy" id="1137990"/>
    <lineage>
        <taxon>Bacteria</taxon>
        <taxon>Bacillati</taxon>
        <taxon>Actinomycetota</taxon>
        <taxon>Actinomycetes</taxon>
        <taxon>Geodermatophilales</taxon>
        <taxon>Geodermatophilaceae</taxon>
        <taxon>Geodermatophilus</taxon>
    </lineage>
</organism>
<proteinExistence type="predicted"/>
<name>A0ABV9LPK3_9ACTN</name>
<dbReference type="GO" id="GO:0016874">
    <property type="term" value="F:ligase activity"/>
    <property type="evidence" value="ECO:0007669"/>
    <property type="project" value="UniProtKB-KW"/>
</dbReference>
<evidence type="ECO:0000259" key="1">
    <source>
        <dbReference type="Pfam" id="PF18105"/>
    </source>
</evidence>
<keyword evidence="3" id="KW-1185">Reference proteome</keyword>
<protein>
    <submittedName>
        <fullName evidence="2">Peptide ligase PGM1-related protein</fullName>
    </submittedName>
</protein>
<accession>A0ABV9LPK3</accession>
<feature type="domain" description="PGM1 C-terminal" evidence="1">
    <location>
        <begin position="420"/>
        <end position="473"/>
    </location>
</feature>
<evidence type="ECO:0000313" key="2">
    <source>
        <dbReference type="EMBL" id="MFC4696109.1"/>
    </source>
</evidence>
<dbReference type="Pfam" id="PF18105">
    <property type="entry name" value="PGM1_C"/>
    <property type="match status" value="1"/>
</dbReference>
<comment type="caution">
    <text evidence="2">The sequence shown here is derived from an EMBL/GenBank/DDBJ whole genome shotgun (WGS) entry which is preliminary data.</text>
</comment>